<evidence type="ECO:0000256" key="2">
    <source>
        <dbReference type="SAM" id="Phobius"/>
    </source>
</evidence>
<dbReference type="Proteomes" id="UP000091956">
    <property type="component" value="Unassembled WGS sequence"/>
</dbReference>
<feature type="compositionally biased region" description="Polar residues" evidence="1">
    <location>
        <begin position="1"/>
        <end position="12"/>
    </location>
</feature>
<reference evidence="3 4" key="1">
    <citation type="submission" date="2016-03" db="EMBL/GenBank/DDBJ databases">
        <title>Comparative genomics of Pseudogymnoascus destructans, the fungus causing white-nose syndrome of bats.</title>
        <authorList>
            <person name="Palmer J.M."/>
            <person name="Drees K.P."/>
            <person name="Foster J.T."/>
            <person name="Lindner D.L."/>
        </authorList>
    </citation>
    <scope>NUCLEOTIDE SEQUENCE [LARGE SCALE GENOMIC DNA]</scope>
    <source>
        <strain evidence="3 4">UAMH 10579</strain>
    </source>
</reference>
<protein>
    <submittedName>
        <fullName evidence="3">Uncharacterized protein</fullName>
    </submittedName>
</protein>
<evidence type="ECO:0000313" key="3">
    <source>
        <dbReference type="EMBL" id="OBT97293.1"/>
    </source>
</evidence>
<feature type="transmembrane region" description="Helical" evidence="2">
    <location>
        <begin position="98"/>
        <end position="119"/>
    </location>
</feature>
<reference evidence="4" key="2">
    <citation type="journal article" date="2018" name="Nat. Commun.">
        <title>Extreme sensitivity to ultraviolet light in the fungal pathogen causing white-nose syndrome of bats.</title>
        <authorList>
            <person name="Palmer J.M."/>
            <person name="Drees K.P."/>
            <person name="Foster J.T."/>
            <person name="Lindner D.L."/>
        </authorList>
    </citation>
    <scope>NUCLEOTIDE SEQUENCE [LARGE SCALE GENOMIC DNA]</scope>
    <source>
        <strain evidence="4">UAMH 10579</strain>
    </source>
</reference>
<name>A0A1B8GN81_9PEZI</name>
<gene>
    <name evidence="3" type="ORF">VE01_04725</name>
</gene>
<evidence type="ECO:0000313" key="4">
    <source>
        <dbReference type="Proteomes" id="UP000091956"/>
    </source>
</evidence>
<dbReference type="RefSeq" id="XP_018131026.1">
    <property type="nucleotide sequence ID" value="XM_018274193.1"/>
</dbReference>
<keyword evidence="4" id="KW-1185">Reference proteome</keyword>
<dbReference type="EMBL" id="KV460223">
    <property type="protein sequence ID" value="OBT97293.1"/>
    <property type="molecule type" value="Genomic_DNA"/>
</dbReference>
<organism evidence="3 4">
    <name type="scientific">Pseudogymnoascus verrucosus</name>
    <dbReference type="NCBI Taxonomy" id="342668"/>
    <lineage>
        <taxon>Eukaryota</taxon>
        <taxon>Fungi</taxon>
        <taxon>Dikarya</taxon>
        <taxon>Ascomycota</taxon>
        <taxon>Pezizomycotina</taxon>
        <taxon>Leotiomycetes</taxon>
        <taxon>Thelebolales</taxon>
        <taxon>Thelebolaceae</taxon>
        <taxon>Pseudogymnoascus</taxon>
    </lineage>
</organism>
<dbReference type="AlphaFoldDB" id="A0A1B8GN81"/>
<dbReference type="GeneID" id="28838111"/>
<keyword evidence="2" id="KW-0472">Membrane</keyword>
<sequence length="133" mass="14639">MNPSLSTPNIASRTADLSLRPSPPQSGDACALQDPRTASEPRASTLCIDDTILFTPQSHVRIALIVVNSAKMPTIHTLDARDVAMQLSKRENWARQEAGVIVVFCIVGVVALGVAWLCIHKWMLRRRANRPEK</sequence>
<feature type="region of interest" description="Disordered" evidence="1">
    <location>
        <begin position="1"/>
        <end position="39"/>
    </location>
</feature>
<dbReference type="OrthoDB" id="3439073at2759"/>
<keyword evidence="2" id="KW-1133">Transmembrane helix</keyword>
<dbReference type="STRING" id="342668.A0A1B8GN81"/>
<evidence type="ECO:0000256" key="1">
    <source>
        <dbReference type="SAM" id="MobiDB-lite"/>
    </source>
</evidence>
<accession>A0A1B8GN81</accession>
<keyword evidence="2" id="KW-0812">Transmembrane</keyword>
<proteinExistence type="predicted"/>